<evidence type="ECO:0000313" key="1">
    <source>
        <dbReference type="EMBL" id="MBX32900.1"/>
    </source>
</evidence>
<dbReference type="AlphaFoldDB" id="A0A2P2MRQ5"/>
<organism evidence="1">
    <name type="scientific">Rhizophora mucronata</name>
    <name type="common">Asiatic mangrove</name>
    <dbReference type="NCBI Taxonomy" id="61149"/>
    <lineage>
        <taxon>Eukaryota</taxon>
        <taxon>Viridiplantae</taxon>
        <taxon>Streptophyta</taxon>
        <taxon>Embryophyta</taxon>
        <taxon>Tracheophyta</taxon>
        <taxon>Spermatophyta</taxon>
        <taxon>Magnoliopsida</taxon>
        <taxon>eudicotyledons</taxon>
        <taxon>Gunneridae</taxon>
        <taxon>Pentapetalae</taxon>
        <taxon>rosids</taxon>
        <taxon>fabids</taxon>
        <taxon>Malpighiales</taxon>
        <taxon>Rhizophoraceae</taxon>
        <taxon>Rhizophora</taxon>
    </lineage>
</organism>
<dbReference type="EMBL" id="GGEC01052416">
    <property type="protein sequence ID" value="MBX32900.1"/>
    <property type="molecule type" value="Transcribed_RNA"/>
</dbReference>
<sequence>MRIDISHNVLWASHKTETKTVRRK</sequence>
<protein>
    <submittedName>
        <fullName evidence="1">Uncharacterized protein</fullName>
    </submittedName>
</protein>
<accession>A0A2P2MRQ5</accession>
<name>A0A2P2MRQ5_RHIMU</name>
<reference evidence="1" key="1">
    <citation type="submission" date="2018-02" db="EMBL/GenBank/DDBJ databases">
        <title>Rhizophora mucronata_Transcriptome.</title>
        <authorList>
            <person name="Meera S.P."/>
            <person name="Sreeshan A."/>
            <person name="Augustine A."/>
        </authorList>
    </citation>
    <scope>NUCLEOTIDE SEQUENCE</scope>
    <source>
        <tissue evidence="1">Leaf</tissue>
    </source>
</reference>
<proteinExistence type="predicted"/>